<gene>
    <name evidence="1" type="ORF">PC117_g19206</name>
    <name evidence="2" type="ORF">PC118_g18408</name>
    <name evidence="3" type="ORF">PC129_g16832</name>
</gene>
<dbReference type="EMBL" id="RCMV01000865">
    <property type="protein sequence ID" value="KAG3212208.1"/>
    <property type="molecule type" value="Genomic_DNA"/>
</dbReference>
<dbReference type="AlphaFoldDB" id="A0A8T1HJQ3"/>
<sequence length="152" mass="16776">MASVANSVLKPAVTAQHIFQINAVTSFRNTNRKSCQTPDVLLEVPFFTEEETKTSETYKHQDYEDHEYHGGGVYSLVASATSIRGTPIYTMATMEVLSTLLSSTQGNSKSTETTYTTYAALMKCTTYTKYTSGNVELTSPSSNAEEQDRRDA</sequence>
<evidence type="ECO:0000313" key="3">
    <source>
        <dbReference type="EMBL" id="KAG3212208.1"/>
    </source>
</evidence>
<dbReference type="Proteomes" id="UP000736787">
    <property type="component" value="Unassembled WGS sequence"/>
</dbReference>
<protein>
    <submittedName>
        <fullName evidence="3">Uncharacterized protein</fullName>
    </submittedName>
</protein>
<dbReference type="Proteomes" id="UP000697107">
    <property type="component" value="Unassembled WGS sequence"/>
</dbReference>
<organism evidence="3 4">
    <name type="scientific">Phytophthora cactorum</name>
    <dbReference type="NCBI Taxonomy" id="29920"/>
    <lineage>
        <taxon>Eukaryota</taxon>
        <taxon>Sar</taxon>
        <taxon>Stramenopiles</taxon>
        <taxon>Oomycota</taxon>
        <taxon>Peronosporomycetes</taxon>
        <taxon>Peronosporales</taxon>
        <taxon>Peronosporaceae</taxon>
        <taxon>Phytophthora</taxon>
    </lineage>
</organism>
<dbReference type="EMBL" id="RCML01000910">
    <property type="protein sequence ID" value="KAG2967742.1"/>
    <property type="molecule type" value="Genomic_DNA"/>
</dbReference>
<evidence type="ECO:0000313" key="1">
    <source>
        <dbReference type="EMBL" id="KAG2911301.1"/>
    </source>
</evidence>
<comment type="caution">
    <text evidence="3">The sequence shown here is derived from an EMBL/GenBank/DDBJ whole genome shotgun (WGS) entry which is preliminary data.</text>
</comment>
<evidence type="ECO:0000313" key="2">
    <source>
        <dbReference type="EMBL" id="KAG2967742.1"/>
    </source>
</evidence>
<reference evidence="3" key="1">
    <citation type="submission" date="2018-05" db="EMBL/GenBank/DDBJ databases">
        <title>Effector identification in a new, highly contiguous assembly of the strawberry crown rot pathogen Phytophthora cactorum.</title>
        <authorList>
            <person name="Armitage A.D."/>
            <person name="Nellist C.F."/>
            <person name="Bates H."/>
            <person name="Vickerstaff R.J."/>
            <person name="Harrison R.J."/>
        </authorList>
    </citation>
    <scope>NUCLEOTIDE SEQUENCE</scope>
    <source>
        <strain evidence="1">4040</strain>
        <strain evidence="2">P415</strain>
        <strain evidence="3">P421</strain>
    </source>
</reference>
<name>A0A8T1HJQ3_9STRA</name>
<dbReference type="Proteomes" id="UP000760860">
    <property type="component" value="Unassembled WGS sequence"/>
</dbReference>
<proteinExistence type="predicted"/>
<dbReference type="EMBL" id="RCMK01000821">
    <property type="protein sequence ID" value="KAG2911301.1"/>
    <property type="molecule type" value="Genomic_DNA"/>
</dbReference>
<evidence type="ECO:0000313" key="4">
    <source>
        <dbReference type="Proteomes" id="UP000760860"/>
    </source>
</evidence>
<accession>A0A8T1HJQ3</accession>